<protein>
    <recommendedName>
        <fullName evidence="2">histidine kinase</fullName>
        <ecNumber evidence="2">2.7.13.3</ecNumber>
    </recommendedName>
</protein>
<dbReference type="InterPro" id="IPR001789">
    <property type="entry name" value="Sig_transdc_resp-reg_receiver"/>
</dbReference>
<keyword evidence="5" id="KW-0902">Two-component regulatory system</keyword>
<dbReference type="Pfam" id="PF00072">
    <property type="entry name" value="Response_reg"/>
    <property type="match status" value="1"/>
</dbReference>
<dbReference type="InterPro" id="IPR036890">
    <property type="entry name" value="HATPase_C_sf"/>
</dbReference>
<gene>
    <name evidence="6" type="ORF">QQ91_013740</name>
</gene>
<dbReference type="InterPro" id="IPR004358">
    <property type="entry name" value="Sig_transdc_His_kin-like_C"/>
</dbReference>
<evidence type="ECO:0000256" key="2">
    <source>
        <dbReference type="ARBA" id="ARBA00012438"/>
    </source>
</evidence>
<keyword evidence="4" id="KW-0418">Kinase</keyword>
<dbReference type="PROSITE" id="PS50110">
    <property type="entry name" value="RESPONSE_REGULATORY"/>
    <property type="match status" value="1"/>
</dbReference>
<keyword evidence="4" id="KW-0808">Transferase</keyword>
<sequence>MTKLLVIEDEVGIRDSIVDILQAEDYIVESASNGQEGLEVIEEFHPDLVICDVMMPILDGHGVLKKIRNNPQTQTLPFIFLTAKADKIDFREGMDLGANDYITKPFTHDELLSTIQSRLKLKAAAHQETKKQLEILRTSVNNAIPREIATYLEEIWALSHSLSLKADTLPTAGIVGLAKAINRNAQQMAELIEKLMFSAQLESLDPHAERAIAMRQQRTEHADEVLIKIAHTIAKDFLRDADLELMAEPASAQVSASNFKWICQEIIANAFKFSEEGSPVKVVCASQNQAFVFYVIDYGKGMTPEEIDNIGAYLQFSEEGTQHQGVGLGLAIAKKLVELHHGSFVIESIPKKQTIVRITLPAVAVNH</sequence>
<dbReference type="InterPro" id="IPR011006">
    <property type="entry name" value="CheY-like_superfamily"/>
</dbReference>
<reference evidence="6" key="3">
    <citation type="submission" date="2020-02" db="EMBL/GenBank/DDBJ databases">
        <authorList>
            <person name="Sarangi A.N."/>
            <person name="Ghosh S."/>
            <person name="Mukherjee M."/>
            <person name="Tripathy S."/>
        </authorList>
    </citation>
    <scope>NUCLEOTIDE SEQUENCE</scope>
    <source>
        <strain evidence="6">BDU141951</strain>
    </source>
</reference>
<dbReference type="SUPFAM" id="SSF55874">
    <property type="entry name" value="ATPase domain of HSP90 chaperone/DNA topoisomerase II/histidine kinase"/>
    <property type="match status" value="1"/>
</dbReference>
<evidence type="ECO:0000256" key="3">
    <source>
        <dbReference type="ARBA" id="ARBA00022553"/>
    </source>
</evidence>
<evidence type="ECO:0000256" key="4">
    <source>
        <dbReference type="ARBA" id="ARBA00022777"/>
    </source>
</evidence>
<dbReference type="Gene3D" id="3.30.565.10">
    <property type="entry name" value="Histidine kinase-like ATPase, C-terminal domain"/>
    <property type="match status" value="1"/>
</dbReference>
<dbReference type="PRINTS" id="PR00344">
    <property type="entry name" value="BCTRLSENSOR"/>
</dbReference>
<accession>A0A0C1V782</accession>
<reference evidence="6" key="2">
    <citation type="journal article" date="2015" name="Genome Announc.">
        <title>Draft Genome Sequence of Filamentous Marine Cyanobacterium Lyngbya confervoides Strain BDU141951.</title>
        <authorList>
            <person name="Chandrababunaidu M.M."/>
            <person name="Sen D."/>
            <person name="Tripathy S."/>
        </authorList>
    </citation>
    <scope>NUCLEOTIDE SEQUENCE</scope>
    <source>
        <strain evidence="6">BDU141951</strain>
    </source>
</reference>
<dbReference type="CDD" id="cd17574">
    <property type="entry name" value="REC_OmpR"/>
    <property type="match status" value="1"/>
</dbReference>
<dbReference type="SMART" id="SM00387">
    <property type="entry name" value="HATPase_c"/>
    <property type="match status" value="1"/>
</dbReference>
<dbReference type="InterPro" id="IPR003594">
    <property type="entry name" value="HATPase_dom"/>
</dbReference>
<dbReference type="InterPro" id="IPR005467">
    <property type="entry name" value="His_kinase_dom"/>
</dbReference>
<dbReference type="SUPFAM" id="SSF52172">
    <property type="entry name" value="CheY-like"/>
    <property type="match status" value="1"/>
</dbReference>
<evidence type="ECO:0000256" key="5">
    <source>
        <dbReference type="ARBA" id="ARBA00023012"/>
    </source>
</evidence>
<evidence type="ECO:0000256" key="1">
    <source>
        <dbReference type="ARBA" id="ARBA00000085"/>
    </source>
</evidence>
<dbReference type="SMART" id="SM00448">
    <property type="entry name" value="REC"/>
    <property type="match status" value="1"/>
</dbReference>
<comment type="catalytic activity">
    <reaction evidence="1">
        <text>ATP + protein L-histidine = ADP + protein N-phospho-L-histidine.</text>
        <dbReference type="EC" id="2.7.13.3"/>
    </reaction>
</comment>
<dbReference type="PANTHER" id="PTHR43547:SF2">
    <property type="entry name" value="HYBRID SIGNAL TRANSDUCTION HISTIDINE KINASE C"/>
    <property type="match status" value="1"/>
</dbReference>
<dbReference type="EMBL" id="JTHE02000003">
    <property type="protein sequence ID" value="NEV68172.1"/>
    <property type="molecule type" value="Genomic_DNA"/>
</dbReference>
<dbReference type="AlphaFoldDB" id="A0A0C1V782"/>
<dbReference type="PROSITE" id="PS50109">
    <property type="entry name" value="HIS_KIN"/>
    <property type="match status" value="1"/>
</dbReference>
<name>A0A0C1V782_9CYAN</name>
<dbReference type="PANTHER" id="PTHR43547">
    <property type="entry name" value="TWO-COMPONENT HISTIDINE KINASE"/>
    <property type="match status" value="1"/>
</dbReference>
<keyword evidence="3" id="KW-0597">Phosphoprotein</keyword>
<dbReference type="Gene3D" id="3.40.50.2300">
    <property type="match status" value="1"/>
</dbReference>
<comment type="caution">
    <text evidence="6">The sequence shown here is derived from an EMBL/GenBank/DDBJ whole genome shotgun (WGS) entry which is preliminary data.</text>
</comment>
<dbReference type="Pfam" id="PF02518">
    <property type="entry name" value="HATPase_c"/>
    <property type="match status" value="1"/>
</dbReference>
<organism evidence="6">
    <name type="scientific">Lyngbya confervoides BDU141951</name>
    <dbReference type="NCBI Taxonomy" id="1574623"/>
    <lineage>
        <taxon>Bacteria</taxon>
        <taxon>Bacillati</taxon>
        <taxon>Cyanobacteriota</taxon>
        <taxon>Cyanophyceae</taxon>
        <taxon>Oscillatoriophycideae</taxon>
        <taxon>Oscillatoriales</taxon>
        <taxon>Microcoleaceae</taxon>
        <taxon>Lyngbya</taxon>
    </lineage>
</organism>
<reference evidence="6" key="1">
    <citation type="submission" date="2014-11" db="EMBL/GenBank/DDBJ databases">
        <authorList>
            <person name="Malar M.C."/>
            <person name="Sen D."/>
            <person name="Tripathy S."/>
        </authorList>
    </citation>
    <scope>NUCLEOTIDE SEQUENCE</scope>
    <source>
        <strain evidence="6">BDU141951</strain>
    </source>
</reference>
<dbReference type="EC" id="2.7.13.3" evidence="2"/>
<dbReference type="GO" id="GO:0000155">
    <property type="term" value="F:phosphorelay sensor kinase activity"/>
    <property type="evidence" value="ECO:0007669"/>
    <property type="project" value="TreeGrafter"/>
</dbReference>
<evidence type="ECO:0000313" key="6">
    <source>
        <dbReference type="EMBL" id="NEV68172.1"/>
    </source>
</evidence>
<proteinExistence type="predicted"/>